<dbReference type="Proteomes" id="UP000199256">
    <property type="component" value="Unassembled WGS sequence"/>
</dbReference>
<dbReference type="EMBL" id="FOAA01000002">
    <property type="protein sequence ID" value="SEK48958.1"/>
    <property type="molecule type" value="Genomic_DNA"/>
</dbReference>
<dbReference type="AlphaFoldDB" id="A0A1H7HFI3"/>
<dbReference type="Pfam" id="PF21168">
    <property type="entry name" value="FkbO_Hyg5-like_N"/>
    <property type="match status" value="1"/>
</dbReference>
<dbReference type="InterPro" id="IPR035959">
    <property type="entry name" value="RutC-like_sf"/>
</dbReference>
<feature type="domain" description="Chorismatase FkbO/Hyg5-like N-terminal" evidence="1">
    <location>
        <begin position="61"/>
        <end position="184"/>
    </location>
</feature>
<dbReference type="CDD" id="cd06153">
    <property type="entry name" value="YjgF_YER057c_UK114_like_5"/>
    <property type="match status" value="1"/>
</dbReference>
<evidence type="ECO:0000313" key="2">
    <source>
        <dbReference type="EMBL" id="SEK48958.1"/>
    </source>
</evidence>
<dbReference type="RefSeq" id="WP_090250908.1">
    <property type="nucleotide sequence ID" value="NZ_FOAA01000002.1"/>
</dbReference>
<dbReference type="Gene3D" id="3.30.1330.40">
    <property type="entry name" value="RutC-like"/>
    <property type="match status" value="1"/>
</dbReference>
<name>A0A1H7HFI3_9GAMM</name>
<evidence type="ECO:0000259" key="1">
    <source>
        <dbReference type="Pfam" id="PF21168"/>
    </source>
</evidence>
<evidence type="ECO:0000313" key="3">
    <source>
        <dbReference type="Proteomes" id="UP000199256"/>
    </source>
</evidence>
<dbReference type="GO" id="GO:0016829">
    <property type="term" value="F:lyase activity"/>
    <property type="evidence" value="ECO:0007669"/>
    <property type="project" value="UniProtKB-KW"/>
</dbReference>
<sequence>MANIPESTTLTVRLLAESELATRDPHRLAVIRFGQQNCLDPARPTELTLALPPLVTDTPVEVWETSEPVAAGCDQDMGYAHTRDVLFGWILVDEARFDHDMDQAAEYAYDRVLAFHRAMGFPCLLRIWNYFPHLHDEVDGLDRYQAFCLGRHRALDRVPLTEGELPAATAIGTTSPGLVIYFLAGREPGVQIENPRQVSAFHYPRRYGPKSPSFSRATLKPWPGKPHLYISGTASIVGHETLHTDVITQLDEILENLRALIGSAGAPMATLNGNPGALSLLKVYVRHAQDVDAVRDRLQAALGPQAPAVYLRGDICRDDLLVEIEGLHA</sequence>
<keyword evidence="2" id="KW-0456">Lyase</keyword>
<dbReference type="SUPFAM" id="SSF55298">
    <property type="entry name" value="YjgF-like"/>
    <property type="match status" value="1"/>
</dbReference>
<organism evidence="2 3">
    <name type="scientific">Ectothiorhodospira marina</name>
    <dbReference type="NCBI Taxonomy" id="1396821"/>
    <lineage>
        <taxon>Bacteria</taxon>
        <taxon>Pseudomonadati</taxon>
        <taxon>Pseudomonadota</taxon>
        <taxon>Gammaproteobacteria</taxon>
        <taxon>Chromatiales</taxon>
        <taxon>Ectothiorhodospiraceae</taxon>
        <taxon>Ectothiorhodospira</taxon>
    </lineage>
</organism>
<dbReference type="OrthoDB" id="1114505at2"/>
<gene>
    <name evidence="2" type="ORF">SAMN05444515_102150</name>
</gene>
<dbReference type="STRING" id="1396821.SAMN05444515_102150"/>
<proteinExistence type="predicted"/>
<reference evidence="3" key="1">
    <citation type="submission" date="2016-10" db="EMBL/GenBank/DDBJ databases">
        <authorList>
            <person name="Varghese N."/>
            <person name="Submissions S."/>
        </authorList>
    </citation>
    <scope>NUCLEOTIDE SEQUENCE [LARGE SCALE GENOMIC DNA]</scope>
    <source>
        <strain evidence="3">DSM 241</strain>
    </source>
</reference>
<protein>
    <submittedName>
        <fullName evidence="2">Chorismate lyase / 3-hydroxybenzoate synthase</fullName>
    </submittedName>
</protein>
<keyword evidence="3" id="KW-1185">Reference proteome</keyword>
<accession>A0A1H7HFI3</accession>
<dbReference type="InterPro" id="IPR049368">
    <property type="entry name" value="FkbO_Hyg5-like_N"/>
</dbReference>